<protein>
    <submittedName>
        <fullName evidence="1">Uncharacterized protein</fullName>
    </submittedName>
</protein>
<proteinExistence type="predicted"/>
<accession>A0A816EAL2</accession>
<dbReference type="Proteomes" id="UP000681722">
    <property type="component" value="Unassembled WGS sequence"/>
</dbReference>
<dbReference type="AlphaFoldDB" id="A0A816EAL2"/>
<dbReference type="EMBL" id="CAJOBC010118016">
    <property type="protein sequence ID" value="CAF4561222.1"/>
    <property type="molecule type" value="Genomic_DNA"/>
</dbReference>
<dbReference type="OrthoDB" id="6350415at2759"/>
<evidence type="ECO:0000313" key="1">
    <source>
        <dbReference type="EMBL" id="CAF1644248.1"/>
    </source>
</evidence>
<reference evidence="1" key="1">
    <citation type="submission" date="2021-02" db="EMBL/GenBank/DDBJ databases">
        <authorList>
            <person name="Nowell W R."/>
        </authorList>
    </citation>
    <scope>NUCLEOTIDE SEQUENCE</scope>
</reference>
<dbReference type="EMBL" id="CAJNOQ010048610">
    <property type="protein sequence ID" value="CAF1644248.1"/>
    <property type="molecule type" value="Genomic_DNA"/>
</dbReference>
<name>A0A816EAL2_9BILA</name>
<dbReference type="Proteomes" id="UP000663829">
    <property type="component" value="Unassembled WGS sequence"/>
</dbReference>
<evidence type="ECO:0000313" key="2">
    <source>
        <dbReference type="EMBL" id="CAF4561222.1"/>
    </source>
</evidence>
<keyword evidence="3" id="KW-1185">Reference proteome</keyword>
<organism evidence="1 3">
    <name type="scientific">Didymodactylos carnosus</name>
    <dbReference type="NCBI Taxonomy" id="1234261"/>
    <lineage>
        <taxon>Eukaryota</taxon>
        <taxon>Metazoa</taxon>
        <taxon>Spiralia</taxon>
        <taxon>Gnathifera</taxon>
        <taxon>Rotifera</taxon>
        <taxon>Eurotatoria</taxon>
        <taxon>Bdelloidea</taxon>
        <taxon>Philodinida</taxon>
        <taxon>Philodinidae</taxon>
        <taxon>Didymodactylos</taxon>
    </lineage>
</organism>
<sequence>MNLNRSNSVLEDKEKCIDNQQHELETFNHILSKLQIDYEKSKTDLSLAHDNIVQYETIQDTIKQTLNEKISEIAILSERFHAVQNDYYTYEKDHRYTNDDYFDKEHRLTSVENELTTVMKNFELLQNENKILNDKVGKYRYNLEQIETVEAENKEKLIQSMDEGKIYKRKLATLGDCFKILVKK</sequence>
<gene>
    <name evidence="1" type="ORF">GPM918_LOCUS45131</name>
    <name evidence="2" type="ORF">SRO942_LOCUS47393</name>
</gene>
<evidence type="ECO:0000313" key="3">
    <source>
        <dbReference type="Proteomes" id="UP000663829"/>
    </source>
</evidence>
<feature type="non-terminal residue" evidence="1">
    <location>
        <position position="1"/>
    </location>
</feature>
<comment type="caution">
    <text evidence="1">The sequence shown here is derived from an EMBL/GenBank/DDBJ whole genome shotgun (WGS) entry which is preliminary data.</text>
</comment>